<accession>E7RXU1</accession>
<reference evidence="7 8" key="1">
    <citation type="submission" date="2010-12" db="EMBL/GenBank/DDBJ databases">
        <authorList>
            <person name="Muzny D."/>
            <person name="Qin X."/>
            <person name="Deng J."/>
            <person name="Jiang H."/>
            <person name="Liu Y."/>
            <person name="Qu J."/>
            <person name="Song X.-Z."/>
            <person name="Zhang L."/>
            <person name="Thornton R."/>
            <person name="Coyle M."/>
            <person name="Francisco L."/>
            <person name="Jackson L."/>
            <person name="Javaid M."/>
            <person name="Korchina V."/>
            <person name="Kovar C."/>
            <person name="Mata R."/>
            <person name="Mathew T."/>
            <person name="Ngo R."/>
            <person name="Nguyen L."/>
            <person name="Nguyen N."/>
            <person name="Okwuonu G."/>
            <person name="Ongeri F."/>
            <person name="Pham C."/>
            <person name="Simmons D."/>
            <person name="Wilczek-Boney K."/>
            <person name="Hale W."/>
            <person name="Jakkamsetti A."/>
            <person name="Pham P."/>
            <person name="Ruth R."/>
            <person name="San Lucas F."/>
            <person name="Warren J."/>
            <person name="Zhang J."/>
            <person name="Zhao Z."/>
            <person name="Zhou C."/>
            <person name="Zhu D."/>
            <person name="Lee S."/>
            <person name="Bess C."/>
            <person name="Blankenburg K."/>
            <person name="Forbes L."/>
            <person name="Fu Q."/>
            <person name="Gubbala S."/>
            <person name="Hirani K."/>
            <person name="Jayaseelan J.C."/>
            <person name="Lara F."/>
            <person name="Munidasa M."/>
            <person name="Palculict T."/>
            <person name="Patil S."/>
            <person name="Pu L.-L."/>
            <person name="Saada N."/>
            <person name="Tang L."/>
            <person name="Weissenberger G."/>
            <person name="Zhu Y."/>
            <person name="Hemphill L."/>
            <person name="Shang Y."/>
            <person name="Youmans B."/>
            <person name="Ayvaz T."/>
            <person name="Ross M."/>
            <person name="Santibanez J."/>
            <person name="Aqrawi P."/>
            <person name="Gross S."/>
            <person name="Joshi V."/>
            <person name="Fowler G."/>
            <person name="Nazareth L."/>
            <person name="Reid J."/>
            <person name="Worley K."/>
            <person name="Petrosino J."/>
            <person name="Highlander S."/>
            <person name="Gibbs R."/>
        </authorList>
    </citation>
    <scope>NUCLEOTIDE SEQUENCE [LARGE SCALE GENOMIC DNA]</scope>
    <source>
        <strain evidence="7 8">ATCC 51599</strain>
    </source>
</reference>
<feature type="domain" description="ABC transporter" evidence="6">
    <location>
        <begin position="6"/>
        <end position="244"/>
    </location>
</feature>
<keyword evidence="5 7" id="KW-0067">ATP-binding</keyword>
<dbReference type="PANTHER" id="PTHR43875:SF14">
    <property type="entry name" value="ABC TRANSPORTER ATP-BINDING PROTEIN"/>
    <property type="match status" value="1"/>
</dbReference>
<dbReference type="GO" id="GO:0005524">
    <property type="term" value="F:ATP binding"/>
    <property type="evidence" value="ECO:0007669"/>
    <property type="project" value="UniProtKB-KW"/>
</dbReference>
<dbReference type="SUPFAM" id="SSF50331">
    <property type="entry name" value="MOP-like"/>
    <property type="match status" value="1"/>
</dbReference>
<dbReference type="PANTHER" id="PTHR43875">
    <property type="entry name" value="MALTODEXTRIN IMPORT ATP-BINDING PROTEIN MSMX"/>
    <property type="match status" value="1"/>
</dbReference>
<evidence type="ECO:0000256" key="1">
    <source>
        <dbReference type="ARBA" id="ARBA00022448"/>
    </source>
</evidence>
<keyword evidence="3" id="KW-0472">Membrane</keyword>
<keyword evidence="2" id="KW-1003">Cell membrane</keyword>
<dbReference type="InterPro" id="IPR003439">
    <property type="entry name" value="ABC_transporter-like_ATP-bd"/>
</dbReference>
<dbReference type="EMBL" id="AEQP01000010">
    <property type="protein sequence ID" value="EFV94765.1"/>
    <property type="molecule type" value="Genomic_DNA"/>
</dbReference>
<dbReference type="SUPFAM" id="SSF52540">
    <property type="entry name" value="P-loop containing nucleoside triphosphate hydrolases"/>
    <property type="match status" value="1"/>
</dbReference>
<organism evidence="7 8">
    <name type="scientific">Lautropia mirabilis ATCC 51599</name>
    <dbReference type="NCBI Taxonomy" id="887898"/>
    <lineage>
        <taxon>Bacteria</taxon>
        <taxon>Pseudomonadati</taxon>
        <taxon>Pseudomonadota</taxon>
        <taxon>Betaproteobacteria</taxon>
        <taxon>Burkholderiales</taxon>
        <taxon>Burkholderiaceae</taxon>
        <taxon>Lautropia</taxon>
    </lineage>
</organism>
<keyword evidence="1" id="KW-0813">Transport</keyword>
<evidence type="ECO:0000256" key="4">
    <source>
        <dbReference type="ARBA" id="ARBA00022741"/>
    </source>
</evidence>
<dbReference type="InterPro" id="IPR027417">
    <property type="entry name" value="P-loop_NTPase"/>
</dbReference>
<dbReference type="RefSeq" id="WP_005673801.1">
    <property type="nucleotide sequence ID" value="NZ_CP146288.1"/>
</dbReference>
<dbReference type="GO" id="GO:0016887">
    <property type="term" value="F:ATP hydrolysis activity"/>
    <property type="evidence" value="ECO:0007669"/>
    <property type="project" value="InterPro"/>
</dbReference>
<dbReference type="Proteomes" id="UP000011021">
    <property type="component" value="Unassembled WGS sequence"/>
</dbReference>
<protein>
    <submittedName>
        <fullName evidence="7">ABC transporter, ATP-binding protein</fullName>
    </submittedName>
</protein>
<evidence type="ECO:0000313" key="7">
    <source>
        <dbReference type="EMBL" id="EFV94765.1"/>
    </source>
</evidence>
<dbReference type="GO" id="GO:0055052">
    <property type="term" value="C:ATP-binding cassette (ABC) transporter complex, substrate-binding subunit-containing"/>
    <property type="evidence" value="ECO:0007669"/>
    <property type="project" value="TreeGrafter"/>
</dbReference>
<keyword evidence="3" id="KW-0997">Cell inner membrane</keyword>
<keyword evidence="4" id="KW-0547">Nucleotide-binding</keyword>
<dbReference type="STRING" id="887898.HMPREF0551_1512"/>
<dbReference type="PROSITE" id="PS50893">
    <property type="entry name" value="ABC_TRANSPORTER_2"/>
    <property type="match status" value="1"/>
</dbReference>
<sequence>MAFLRVSSLDVSASRRPSWLGGRPGPSLTDIDLMLEEGSLCTVFGPAGAGKSLLLQTLAGLHRPRRGQVVLDGVDVTRLPVGRRRTALVPAVPVVYPALTVEENLAWPLRRQRLSPEQLRRQVTEMASLLGVLDVLHVRAGQLAPATAQRVAIGRALIREDLGLLLLDDALQVLDAEGRRRMVGCLRQVQRSRRMCILISTRGQPDVMGLGDEWLMLDQGRILQQGRPAEFVQYPRTMAVASRLGGSGLNVLPCRSDGGVAHFAGVPLLPPSPPQLDLWLAELQGQSPKSSIEMAIRAEHVVLGRPGQEGCIEALLTHVEDDGTWMQLHGVLPGTEIPLCARVLVDTPAAYDLAVLSGSAVAGRREKLQIINRHSLFFVDGRLVQ</sequence>
<dbReference type="eggNOG" id="COG3839">
    <property type="taxonomic scope" value="Bacteria"/>
</dbReference>
<evidence type="ECO:0000256" key="3">
    <source>
        <dbReference type="ARBA" id="ARBA00022519"/>
    </source>
</evidence>
<dbReference type="InterPro" id="IPR008995">
    <property type="entry name" value="Mo/tungstate-bd_C_term_dom"/>
</dbReference>
<gene>
    <name evidence="7" type="ORF">HMPREF0551_1512</name>
</gene>
<dbReference type="HOGENOM" id="CLU_717269_0_0_4"/>
<name>E7RXU1_9BURK</name>
<evidence type="ECO:0000256" key="2">
    <source>
        <dbReference type="ARBA" id="ARBA00022475"/>
    </source>
</evidence>
<dbReference type="Pfam" id="PF00005">
    <property type="entry name" value="ABC_tran"/>
    <property type="match status" value="1"/>
</dbReference>
<proteinExistence type="predicted"/>
<dbReference type="AlphaFoldDB" id="E7RXU1"/>
<comment type="caution">
    <text evidence="7">The sequence shown here is derived from an EMBL/GenBank/DDBJ whole genome shotgun (WGS) entry which is preliminary data.</text>
</comment>
<dbReference type="SMART" id="SM00382">
    <property type="entry name" value="AAA"/>
    <property type="match status" value="1"/>
</dbReference>
<dbReference type="InterPro" id="IPR047641">
    <property type="entry name" value="ABC_transpr_MalK/UgpC-like"/>
</dbReference>
<keyword evidence="8" id="KW-1185">Reference proteome</keyword>
<evidence type="ECO:0000313" key="8">
    <source>
        <dbReference type="Proteomes" id="UP000011021"/>
    </source>
</evidence>
<dbReference type="Gene3D" id="3.40.50.300">
    <property type="entry name" value="P-loop containing nucleotide triphosphate hydrolases"/>
    <property type="match status" value="1"/>
</dbReference>
<dbReference type="InterPro" id="IPR003593">
    <property type="entry name" value="AAA+_ATPase"/>
</dbReference>
<evidence type="ECO:0000256" key="5">
    <source>
        <dbReference type="ARBA" id="ARBA00022840"/>
    </source>
</evidence>
<evidence type="ECO:0000259" key="6">
    <source>
        <dbReference type="PROSITE" id="PS50893"/>
    </source>
</evidence>